<dbReference type="InterPro" id="IPR021409">
    <property type="entry name" value="DUF3047"/>
</dbReference>
<gene>
    <name evidence="3" type="ORF">CLV78_105173</name>
</gene>
<organism evidence="3 4">
    <name type="scientific">Aliiruegeria haliotis</name>
    <dbReference type="NCBI Taxonomy" id="1280846"/>
    <lineage>
        <taxon>Bacteria</taxon>
        <taxon>Pseudomonadati</taxon>
        <taxon>Pseudomonadota</taxon>
        <taxon>Alphaproteobacteria</taxon>
        <taxon>Rhodobacterales</taxon>
        <taxon>Roseobacteraceae</taxon>
        <taxon>Aliiruegeria</taxon>
    </lineage>
</organism>
<dbReference type="Proteomes" id="UP000239480">
    <property type="component" value="Unassembled WGS sequence"/>
</dbReference>
<dbReference type="Pfam" id="PF11249">
    <property type="entry name" value="DUF3047"/>
    <property type="match status" value="1"/>
</dbReference>
<dbReference type="OrthoDB" id="8443660at2"/>
<comment type="caution">
    <text evidence="3">The sequence shown here is derived from an EMBL/GenBank/DDBJ whole genome shotgun (WGS) entry which is preliminary data.</text>
</comment>
<evidence type="ECO:0000313" key="4">
    <source>
        <dbReference type="Proteomes" id="UP000239480"/>
    </source>
</evidence>
<proteinExistence type="predicted"/>
<evidence type="ECO:0000256" key="2">
    <source>
        <dbReference type="SAM" id="SignalP"/>
    </source>
</evidence>
<dbReference type="AlphaFoldDB" id="A0A2T0RPN9"/>
<evidence type="ECO:0000256" key="1">
    <source>
        <dbReference type="SAM" id="MobiDB-lite"/>
    </source>
</evidence>
<feature type="signal peptide" evidence="2">
    <location>
        <begin position="1"/>
        <end position="17"/>
    </location>
</feature>
<dbReference type="EMBL" id="PVTD01000005">
    <property type="protein sequence ID" value="PRY23121.1"/>
    <property type="molecule type" value="Genomic_DNA"/>
</dbReference>
<dbReference type="RefSeq" id="WP_106205431.1">
    <property type="nucleotide sequence ID" value="NZ_PVTD01000005.1"/>
</dbReference>
<feature type="region of interest" description="Disordered" evidence="1">
    <location>
        <begin position="192"/>
        <end position="211"/>
    </location>
</feature>
<evidence type="ECO:0000313" key="3">
    <source>
        <dbReference type="EMBL" id="PRY23121.1"/>
    </source>
</evidence>
<sequence length="211" mass="22761">MKLAAALALSISLAASAAGAVPFGKWSEQKFPRLPGNQWSQSPQGVEVRSNGSVSLIWTRLPASDGAATRATWDWSVSESVPGTQLTRKGGDDRNLALYFVFLPQDRAEASRNTSIRKLLRDRDARVLMYVWGGTHARGEVLPTPYLGTRGKTLIRRPAGTGSYQESVDLNADFQRAFGEPKTVLVGLAVSSDSDDTGTSVQARLGGLRLE</sequence>
<reference evidence="3 4" key="1">
    <citation type="submission" date="2018-03" db="EMBL/GenBank/DDBJ databases">
        <title>Genomic Encyclopedia of Archaeal and Bacterial Type Strains, Phase II (KMG-II): from individual species to whole genera.</title>
        <authorList>
            <person name="Goeker M."/>
        </authorList>
    </citation>
    <scope>NUCLEOTIDE SEQUENCE [LARGE SCALE GENOMIC DNA]</scope>
    <source>
        <strain evidence="3 4">DSM 29328</strain>
    </source>
</reference>
<keyword evidence="4" id="KW-1185">Reference proteome</keyword>
<keyword evidence="2" id="KW-0732">Signal</keyword>
<protein>
    <recommendedName>
        <fullName evidence="5">DUF3047 family protein</fullName>
    </recommendedName>
</protein>
<name>A0A2T0RPN9_9RHOB</name>
<accession>A0A2T0RPN9</accession>
<evidence type="ECO:0008006" key="5">
    <source>
        <dbReference type="Google" id="ProtNLM"/>
    </source>
</evidence>
<feature type="chain" id="PRO_5015779544" description="DUF3047 family protein" evidence="2">
    <location>
        <begin position="18"/>
        <end position="211"/>
    </location>
</feature>